<proteinExistence type="predicted"/>
<sequence length="131" mass="14743">MVRFSALLVTLLLVAQASAQAKPTSFVIKRVHVEQAGIWQEKSDGDETRERCARFHLSDKAATRWFAKAKEVTEHAWREELDWTQCFAKGTLTTADGKTYAWDLDRSGRGHVKVSDTVSTYLSGPELPFAK</sequence>
<name>A0A248JRS9_9PROT</name>
<feature type="signal peptide" evidence="1">
    <location>
        <begin position="1"/>
        <end position="21"/>
    </location>
</feature>
<accession>A0A248JRS9</accession>
<organism evidence="2 3">
    <name type="scientific">Nitrospirillum viridazoti CBAmc</name>
    <dbReference type="NCBI Taxonomy" id="1441467"/>
    <lineage>
        <taxon>Bacteria</taxon>
        <taxon>Pseudomonadati</taxon>
        <taxon>Pseudomonadota</taxon>
        <taxon>Alphaproteobacteria</taxon>
        <taxon>Rhodospirillales</taxon>
        <taxon>Azospirillaceae</taxon>
        <taxon>Nitrospirillum</taxon>
        <taxon>Nitrospirillum viridazoti</taxon>
    </lineage>
</organism>
<feature type="chain" id="PRO_5012512704" evidence="1">
    <location>
        <begin position="22"/>
        <end position="131"/>
    </location>
</feature>
<keyword evidence="1" id="KW-0732">Signal</keyword>
<dbReference type="KEGG" id="nao:Y958_08970"/>
<evidence type="ECO:0000313" key="2">
    <source>
        <dbReference type="EMBL" id="ASG20934.1"/>
    </source>
</evidence>
<reference evidence="2 3" key="1">
    <citation type="submission" date="2017-06" db="EMBL/GenBank/DDBJ databases">
        <title>Complete genome sequence of Nitrospirillum amazonense strain CBAmC, an endophytic nitrogen-fixing and plant growth-promoting bacterium, isolated from sugarcane.</title>
        <authorList>
            <person name="Schwab S."/>
            <person name="dos Santos Teixeira K.R."/>
            <person name="Simoes Araujo J.L."/>
            <person name="Soares Vidal M."/>
            <person name="Borges de Freitas H.R."/>
            <person name="Rivello Crivelaro A.L."/>
            <person name="Bueno de Camargo Nunes A."/>
            <person name="dos Santos C.M."/>
            <person name="Palmeira da Silva Rosa D."/>
            <person name="da Silva Padilha D."/>
            <person name="da Silva E."/>
            <person name="Araujo Terra L."/>
            <person name="Soares Mendes V."/>
            <person name="Farinelli L."/>
            <person name="Magalhaes Cruz L."/>
            <person name="Baldani J.I."/>
        </authorList>
    </citation>
    <scope>NUCLEOTIDE SEQUENCE [LARGE SCALE GENOMIC DNA]</scope>
    <source>
        <strain evidence="2 3">CBAmC</strain>
    </source>
</reference>
<evidence type="ECO:0000313" key="3">
    <source>
        <dbReference type="Proteomes" id="UP000197153"/>
    </source>
</evidence>
<dbReference type="Proteomes" id="UP000197153">
    <property type="component" value="Chromosome 1"/>
</dbReference>
<dbReference type="EMBL" id="CP022110">
    <property type="protein sequence ID" value="ASG20934.1"/>
    <property type="molecule type" value="Genomic_DNA"/>
</dbReference>
<dbReference type="RefSeq" id="WP_088871731.1">
    <property type="nucleotide sequence ID" value="NZ_CP022110.1"/>
</dbReference>
<gene>
    <name evidence="2" type="ORF">Y958_08970</name>
</gene>
<protein>
    <submittedName>
        <fullName evidence="2">Uncharacterized protein</fullName>
    </submittedName>
</protein>
<evidence type="ECO:0000256" key="1">
    <source>
        <dbReference type="SAM" id="SignalP"/>
    </source>
</evidence>
<keyword evidence="3" id="KW-1185">Reference proteome</keyword>
<dbReference type="AlphaFoldDB" id="A0A248JRS9"/>